<keyword evidence="1" id="KW-0472">Membrane</keyword>
<accession>A0A926KUL0</accession>
<keyword evidence="1" id="KW-1133">Transmembrane helix</keyword>
<reference evidence="2" key="1">
    <citation type="submission" date="2020-09" db="EMBL/GenBank/DDBJ databases">
        <title>Draft Genome Sequence of Paenibacillus sp. WST5.</title>
        <authorList>
            <person name="Bao Z."/>
        </authorList>
    </citation>
    <scope>NUCLEOTIDE SEQUENCE</scope>
    <source>
        <strain evidence="2">WST5</strain>
    </source>
</reference>
<gene>
    <name evidence="2" type="ORF">ICC18_20605</name>
</gene>
<protein>
    <submittedName>
        <fullName evidence="2">Uncharacterized protein</fullName>
    </submittedName>
</protein>
<dbReference type="RefSeq" id="WP_188176298.1">
    <property type="nucleotide sequence ID" value="NZ_JACVVD010000007.1"/>
</dbReference>
<proteinExistence type="predicted"/>
<dbReference type="InterPro" id="IPR048147">
    <property type="entry name" value="CBO0543-like"/>
</dbReference>
<evidence type="ECO:0000313" key="2">
    <source>
        <dbReference type="EMBL" id="MBD0382523.1"/>
    </source>
</evidence>
<evidence type="ECO:0000256" key="1">
    <source>
        <dbReference type="SAM" id="Phobius"/>
    </source>
</evidence>
<evidence type="ECO:0000313" key="3">
    <source>
        <dbReference type="Proteomes" id="UP000650466"/>
    </source>
</evidence>
<feature type="transmembrane region" description="Helical" evidence="1">
    <location>
        <begin position="36"/>
        <end position="55"/>
    </location>
</feature>
<comment type="caution">
    <text evidence="2">The sequence shown here is derived from an EMBL/GenBank/DDBJ whole genome shotgun (WGS) entry which is preliminary data.</text>
</comment>
<feature type="transmembrane region" description="Helical" evidence="1">
    <location>
        <begin position="98"/>
        <end position="117"/>
    </location>
</feature>
<organism evidence="2 3">
    <name type="scientific">Paenibacillus sedimenti</name>
    <dbReference type="NCBI Taxonomy" id="2770274"/>
    <lineage>
        <taxon>Bacteria</taxon>
        <taxon>Bacillati</taxon>
        <taxon>Bacillota</taxon>
        <taxon>Bacilli</taxon>
        <taxon>Bacillales</taxon>
        <taxon>Paenibacillaceae</taxon>
        <taxon>Paenibacillus</taxon>
    </lineage>
</organism>
<dbReference type="AlphaFoldDB" id="A0A926KUL0"/>
<dbReference type="NCBIfam" id="NF041644">
    <property type="entry name" value="CBO0543_fam"/>
    <property type="match status" value="1"/>
</dbReference>
<dbReference type="Proteomes" id="UP000650466">
    <property type="component" value="Unassembled WGS sequence"/>
</dbReference>
<dbReference type="EMBL" id="JACVVD010000007">
    <property type="protein sequence ID" value="MBD0382523.1"/>
    <property type="molecule type" value="Genomic_DNA"/>
</dbReference>
<feature type="transmembrane region" description="Helical" evidence="1">
    <location>
        <begin position="67"/>
        <end position="86"/>
    </location>
</feature>
<keyword evidence="1" id="KW-0812">Transmembrane</keyword>
<sequence length="159" mass="19177">MVFTLERIILITVWAVCIAGLLLVPKHLRREAQIVFLFQQFITWILGLIVVQNGWLEYPVRELSLNLTSLTYEFLAYPLVAVYMNLYYPIRKSMWIQLLYVAAYPAGLTIIEHYIEIHTRLIDYVSWKWYWTFLSTWATLYLSRGFYVWFYRKPEGYKK</sequence>
<feature type="transmembrane region" description="Helical" evidence="1">
    <location>
        <begin position="129"/>
        <end position="150"/>
    </location>
</feature>
<keyword evidence="3" id="KW-1185">Reference proteome</keyword>
<name>A0A926KUL0_9BACL</name>
<feature type="transmembrane region" description="Helical" evidence="1">
    <location>
        <begin position="6"/>
        <end position="24"/>
    </location>
</feature>